<evidence type="ECO:0000313" key="3">
    <source>
        <dbReference type="EMBL" id="OHT13883.1"/>
    </source>
</evidence>
<feature type="domain" description="Phosphatidylinositol transfer protein N-terminal" evidence="2">
    <location>
        <begin position="2"/>
        <end position="134"/>
    </location>
</feature>
<dbReference type="Pfam" id="PF02121">
    <property type="entry name" value="IP_trans"/>
    <property type="match status" value="1"/>
</dbReference>
<protein>
    <recommendedName>
        <fullName evidence="2">Phosphatidylinositol transfer protein N-terminal domain-containing protein</fullName>
    </recommendedName>
</protein>
<dbReference type="InterPro" id="IPR055261">
    <property type="entry name" value="PI_transfer_N"/>
</dbReference>
<proteinExistence type="predicted"/>
<dbReference type="GeneID" id="94833361"/>
<dbReference type="AlphaFoldDB" id="A0A1J4KRJ9"/>
<dbReference type="EMBL" id="MLAK01000461">
    <property type="protein sequence ID" value="OHT13883.1"/>
    <property type="molecule type" value="Genomic_DNA"/>
</dbReference>
<gene>
    <name evidence="3" type="ORF">TRFO_15911</name>
</gene>
<comment type="caution">
    <text evidence="3">The sequence shown here is derived from an EMBL/GenBank/DDBJ whole genome shotgun (WGS) entry which is preliminary data.</text>
</comment>
<dbReference type="PANTHER" id="PTHR10658">
    <property type="entry name" value="PHOSPHATIDYLINOSITOL TRANSFER PROTEIN"/>
    <property type="match status" value="1"/>
</dbReference>
<dbReference type="Gene3D" id="3.30.530.20">
    <property type="match status" value="1"/>
</dbReference>
<feature type="compositionally biased region" description="Polar residues" evidence="1">
    <location>
        <begin position="164"/>
        <end position="174"/>
    </location>
</feature>
<dbReference type="PANTHER" id="PTHR10658:SF11">
    <property type="entry name" value="VIBRATOR, ISOFORM B"/>
    <property type="match status" value="1"/>
</dbReference>
<sequence>MNLTKDELKHRKVVWLDILDSKPKSDNKDWDLHGWKCPESGVEEPLEGNPKKKFNANEDEPPVWTKSFKGEMMCAVKVVKLKFHWRGLQNMVEKYATKTVYHNIFLDSHRALMKWADKWAKMSMEEVREFERICTEETNALGFDKDDDKPDEVPPEKPPEGVPTSPSVELSTSVEKSNEESSSSSSEKKKKKK</sequence>
<reference evidence="3" key="1">
    <citation type="submission" date="2016-10" db="EMBL/GenBank/DDBJ databases">
        <authorList>
            <person name="Benchimol M."/>
            <person name="Almeida L.G."/>
            <person name="Vasconcelos A.T."/>
            <person name="Perreira-Neves A."/>
            <person name="Rosa I.A."/>
            <person name="Tasca T."/>
            <person name="Bogo M.R."/>
            <person name="de Souza W."/>
        </authorList>
    </citation>
    <scope>NUCLEOTIDE SEQUENCE [LARGE SCALE GENOMIC DNA]</scope>
    <source>
        <strain evidence="3">K</strain>
    </source>
</reference>
<dbReference type="RefSeq" id="XP_068367019.1">
    <property type="nucleotide sequence ID" value="XM_068498657.1"/>
</dbReference>
<dbReference type="OrthoDB" id="18453at2759"/>
<evidence type="ECO:0000256" key="1">
    <source>
        <dbReference type="SAM" id="MobiDB-lite"/>
    </source>
</evidence>
<dbReference type="GO" id="GO:0005548">
    <property type="term" value="F:phospholipid transporter activity"/>
    <property type="evidence" value="ECO:0007669"/>
    <property type="project" value="InterPro"/>
</dbReference>
<keyword evidence="4" id="KW-1185">Reference proteome</keyword>
<feature type="region of interest" description="Disordered" evidence="1">
    <location>
        <begin position="139"/>
        <end position="193"/>
    </location>
</feature>
<dbReference type="InterPro" id="IPR001666">
    <property type="entry name" value="PI_transfer"/>
</dbReference>
<dbReference type="Proteomes" id="UP000179807">
    <property type="component" value="Unassembled WGS sequence"/>
</dbReference>
<evidence type="ECO:0000313" key="4">
    <source>
        <dbReference type="Proteomes" id="UP000179807"/>
    </source>
</evidence>
<organism evidence="3 4">
    <name type="scientific">Tritrichomonas foetus</name>
    <dbReference type="NCBI Taxonomy" id="1144522"/>
    <lineage>
        <taxon>Eukaryota</taxon>
        <taxon>Metamonada</taxon>
        <taxon>Parabasalia</taxon>
        <taxon>Tritrichomonadida</taxon>
        <taxon>Tritrichomonadidae</taxon>
        <taxon>Tritrichomonas</taxon>
    </lineage>
</organism>
<feature type="compositionally biased region" description="Basic and acidic residues" evidence="1">
    <location>
        <begin position="143"/>
        <end position="159"/>
    </location>
</feature>
<evidence type="ECO:0000259" key="2">
    <source>
        <dbReference type="Pfam" id="PF02121"/>
    </source>
</evidence>
<dbReference type="VEuPathDB" id="TrichDB:TRFO_15911"/>
<accession>A0A1J4KRJ9</accession>
<dbReference type="SUPFAM" id="SSF55961">
    <property type="entry name" value="Bet v1-like"/>
    <property type="match status" value="1"/>
</dbReference>
<dbReference type="InterPro" id="IPR023393">
    <property type="entry name" value="START-like_dom_sf"/>
</dbReference>
<name>A0A1J4KRJ9_9EUKA</name>